<evidence type="ECO:0000259" key="3">
    <source>
        <dbReference type="Pfam" id="PF02371"/>
    </source>
</evidence>
<feature type="coiled-coil region" evidence="1">
    <location>
        <begin position="131"/>
        <end position="185"/>
    </location>
</feature>
<dbReference type="EMBL" id="CP044455">
    <property type="protein sequence ID" value="QIC69172.1"/>
    <property type="molecule type" value="Genomic_DNA"/>
</dbReference>
<accession>A0A6C0XZR2</accession>
<dbReference type="PANTHER" id="PTHR33055">
    <property type="entry name" value="TRANSPOSASE FOR INSERTION SEQUENCE ELEMENT IS1111A"/>
    <property type="match status" value="1"/>
</dbReference>
<evidence type="ECO:0000313" key="5">
    <source>
        <dbReference type="Proteomes" id="UP000503440"/>
    </source>
</evidence>
<dbReference type="Pfam" id="PF01548">
    <property type="entry name" value="DEDD_Tnp_IS110"/>
    <property type="match status" value="1"/>
</dbReference>
<dbReference type="GO" id="GO:0004803">
    <property type="term" value="F:transposase activity"/>
    <property type="evidence" value="ECO:0007669"/>
    <property type="project" value="InterPro"/>
</dbReference>
<feature type="domain" description="Transposase IS116/IS110/IS902 C-terminal" evidence="3">
    <location>
        <begin position="201"/>
        <end position="286"/>
    </location>
</feature>
<dbReference type="InterPro" id="IPR002525">
    <property type="entry name" value="Transp_IS110-like_N"/>
</dbReference>
<dbReference type="AlphaFoldDB" id="A0A6C0XZR2"/>
<name>A0A6C0XZR2_9GAMM</name>
<keyword evidence="1" id="KW-0175">Coiled coil</keyword>
<evidence type="ECO:0000256" key="1">
    <source>
        <dbReference type="SAM" id="Coils"/>
    </source>
</evidence>
<dbReference type="InterPro" id="IPR003346">
    <property type="entry name" value="Transposase_20"/>
</dbReference>
<dbReference type="InterPro" id="IPR047650">
    <property type="entry name" value="Transpos_IS110"/>
</dbReference>
<dbReference type="Proteomes" id="UP000503440">
    <property type="component" value="Chromosome"/>
</dbReference>
<dbReference type="RefSeq" id="WP_127801824.1">
    <property type="nucleotide sequence ID" value="NZ_CP044455.1"/>
</dbReference>
<evidence type="ECO:0000313" key="4">
    <source>
        <dbReference type="EMBL" id="QIC69172.1"/>
    </source>
</evidence>
<evidence type="ECO:0000259" key="2">
    <source>
        <dbReference type="Pfam" id="PF01548"/>
    </source>
</evidence>
<dbReference type="NCBIfam" id="NF033542">
    <property type="entry name" value="transpos_IS110"/>
    <property type="match status" value="1"/>
</dbReference>
<proteinExistence type="predicted"/>
<protein>
    <submittedName>
        <fullName evidence="4">IS110 family transposase</fullName>
    </submittedName>
</protein>
<organism evidence="4 5">
    <name type="scientific">Acinetobacter indicus</name>
    <dbReference type="NCBI Taxonomy" id="756892"/>
    <lineage>
        <taxon>Bacteria</taxon>
        <taxon>Pseudomonadati</taxon>
        <taxon>Pseudomonadota</taxon>
        <taxon>Gammaproteobacteria</taxon>
        <taxon>Moraxellales</taxon>
        <taxon>Moraxellaceae</taxon>
        <taxon>Acinetobacter</taxon>
    </lineage>
</organism>
<dbReference type="GO" id="GO:0003677">
    <property type="term" value="F:DNA binding"/>
    <property type="evidence" value="ECO:0007669"/>
    <property type="project" value="InterPro"/>
</dbReference>
<dbReference type="GO" id="GO:0006313">
    <property type="term" value="P:DNA transposition"/>
    <property type="evidence" value="ECO:0007669"/>
    <property type="project" value="InterPro"/>
</dbReference>
<dbReference type="PANTHER" id="PTHR33055:SF3">
    <property type="entry name" value="PUTATIVE TRANSPOSASE FOR IS117-RELATED"/>
    <property type="match status" value="1"/>
</dbReference>
<sequence length="322" mass="36293">MITLGIDVSKAKIDCCIFPSALTGKRKTKRFDNAQSGFVKLVKWLTELDVNLSDTRAVMEATSVYHENLAHFLYDMELTICIANPARVRAFAKGLSMLNKTDKADSEALVYYANTVKLATWQPEKENVRILKALINRYAVLEEDLQREKNRLEKAQSTQTFPQVLLSINIRIQQLEQEIIRLDETISSHVNGDSELKNDLALLTTIPAVGRKTGLLMLGLLRSHHFEKASQVAAYVGLVPIHFQSGSSVNKRSRLSKAGDSKIRSSLFMPSIVALQYNPHIKALYQRLREKGKPKMLIVSAAMRKLVHLCYGVLKHQTAYQI</sequence>
<reference evidence="4 5" key="1">
    <citation type="submission" date="2019-09" db="EMBL/GenBank/DDBJ databases">
        <title>Non-baumannii Acinetobacter spp. carrying blaNDM-1 isolated in China.</title>
        <authorList>
            <person name="Cui C."/>
            <person name="Chen C."/>
            <person name="Sun J."/>
            <person name="Liu Y."/>
        </authorList>
    </citation>
    <scope>NUCLEOTIDE SEQUENCE [LARGE SCALE GENOMIC DNA]</scope>
    <source>
        <strain evidence="4 5">B18</strain>
    </source>
</reference>
<gene>
    <name evidence="4" type="ORF">FSC09_01420</name>
</gene>
<dbReference type="Pfam" id="PF02371">
    <property type="entry name" value="Transposase_20"/>
    <property type="match status" value="1"/>
</dbReference>
<feature type="domain" description="Transposase IS110-like N-terminal" evidence="2">
    <location>
        <begin position="4"/>
        <end position="155"/>
    </location>
</feature>